<name>A0AC61D7A9_9FIRM</name>
<organism evidence="1 2">
    <name type="scientific">Sporanaerobium hydrogeniformans</name>
    <dbReference type="NCBI Taxonomy" id="3072179"/>
    <lineage>
        <taxon>Bacteria</taxon>
        <taxon>Bacillati</taxon>
        <taxon>Bacillota</taxon>
        <taxon>Clostridia</taxon>
        <taxon>Lachnospirales</taxon>
        <taxon>Lachnospiraceae</taxon>
        <taxon>Sporanaerobium</taxon>
    </lineage>
</organism>
<accession>A0AC61D7A9</accession>
<comment type="caution">
    <text evidence="1">The sequence shown here is derived from an EMBL/GenBank/DDBJ whole genome shotgun (WGS) entry which is preliminary data.</text>
</comment>
<dbReference type="Proteomes" id="UP000224460">
    <property type="component" value="Unassembled WGS sequence"/>
</dbReference>
<evidence type="ECO:0000313" key="1">
    <source>
        <dbReference type="EMBL" id="PHV69466.1"/>
    </source>
</evidence>
<evidence type="ECO:0000313" key="2">
    <source>
        <dbReference type="Proteomes" id="UP000224460"/>
    </source>
</evidence>
<reference evidence="1" key="1">
    <citation type="submission" date="2017-10" db="EMBL/GenBank/DDBJ databases">
        <title>Genome sequence of cellulolytic Lachnospiraceae bacterium XHS1971 isolated from hotspring sediment.</title>
        <authorList>
            <person name="Vasudevan G."/>
            <person name="Joshi A.J."/>
            <person name="Hivarkar S."/>
            <person name="Lanjekar V.B."/>
            <person name="Dhakephalkar P.K."/>
            <person name="Dagar S."/>
        </authorList>
    </citation>
    <scope>NUCLEOTIDE SEQUENCE</scope>
    <source>
        <strain evidence="1">XHS1971</strain>
    </source>
</reference>
<proteinExistence type="predicted"/>
<keyword evidence="2" id="KW-1185">Reference proteome</keyword>
<gene>
    <name evidence="1" type="ORF">CS063_15490</name>
</gene>
<protein>
    <submittedName>
        <fullName evidence="1">Uncharacterized protein</fullName>
    </submittedName>
</protein>
<sequence length="164" mass="18919">MTKQIKQLNREQRRKLIINKLKISPELSDRAIAKMLGVSPTTVGTIRRELSDKDDQFGHLNINKYDWTQHPYLKAHPEILEGLSDASLRALKAPGVLDKMQERQSKSPRYCQIILRKEKSEANKHSDIIINRNDIKIFQGDLKTGLHEIKDESINLVFIDPHTT</sequence>
<dbReference type="EMBL" id="PEDL01000027">
    <property type="protein sequence ID" value="PHV69466.1"/>
    <property type="molecule type" value="Genomic_DNA"/>
</dbReference>